<protein>
    <submittedName>
        <fullName evidence="1">Uncharacterized protein</fullName>
    </submittedName>
</protein>
<evidence type="ECO:0000313" key="1">
    <source>
        <dbReference type="EMBL" id="CDH49715.1"/>
    </source>
</evidence>
<organism evidence="1 2">
    <name type="scientific">Lichtheimia corymbifera JMRC:FSU:9682</name>
    <dbReference type="NCBI Taxonomy" id="1263082"/>
    <lineage>
        <taxon>Eukaryota</taxon>
        <taxon>Fungi</taxon>
        <taxon>Fungi incertae sedis</taxon>
        <taxon>Mucoromycota</taxon>
        <taxon>Mucoromycotina</taxon>
        <taxon>Mucoromycetes</taxon>
        <taxon>Mucorales</taxon>
        <taxon>Lichtheimiaceae</taxon>
        <taxon>Lichtheimia</taxon>
    </lineage>
</organism>
<sequence>MTQASIPIQRFSVFLFIQVQGGSCVFFLCLSSRSYSGLSTLDCGIRDSNISKQERSAYVSLHRHIIDGMDIRPHEGRMALRTTTRVAGSRAAILHRTWECANHGVMRNYIKHASSARTAGYQVQDTTMKGSSILVRLGEKKMDISIGNVRDLCGTKVSQRRRDSWIIAYLIPNKCQQIAFGLLGTVDTVDSISHSLCLFLWAVYRFINKQQCT</sequence>
<proteinExistence type="predicted"/>
<dbReference type="AlphaFoldDB" id="A0A068RJ16"/>
<name>A0A068RJ16_9FUNG</name>
<reference evidence="1" key="1">
    <citation type="submission" date="2013-08" db="EMBL/GenBank/DDBJ databases">
        <title>Gene expansion shapes genome architecture in the human pathogen Lichtheimia corymbifera: an evolutionary genomics analysis in the ancient terrestrial Mucorales (Mucoromycotina).</title>
        <authorList>
            <person name="Schwartze V.U."/>
            <person name="Winter S."/>
            <person name="Shelest E."/>
            <person name="Marcet-Houben M."/>
            <person name="Horn F."/>
            <person name="Wehner S."/>
            <person name="Hoffmann K."/>
            <person name="Riege K."/>
            <person name="Sammeth M."/>
            <person name="Nowrousian M."/>
            <person name="Valiante V."/>
            <person name="Linde J."/>
            <person name="Jacobsen I.D."/>
            <person name="Marz M."/>
            <person name="Brakhage A.A."/>
            <person name="Gabaldon T."/>
            <person name="Bocker S."/>
            <person name="Voigt K."/>
        </authorList>
    </citation>
    <scope>NUCLEOTIDE SEQUENCE [LARGE SCALE GENOMIC DNA]</scope>
    <source>
        <strain evidence="1">FSU 9682</strain>
    </source>
</reference>
<comment type="caution">
    <text evidence="1">The sequence shown here is derived from an EMBL/GenBank/DDBJ whole genome shotgun (WGS) entry which is preliminary data.</text>
</comment>
<dbReference type="Proteomes" id="UP000027586">
    <property type="component" value="Unassembled WGS sequence"/>
</dbReference>
<keyword evidence="2" id="KW-1185">Reference proteome</keyword>
<dbReference type="VEuPathDB" id="FungiDB:LCOR_01450.1"/>
<dbReference type="EMBL" id="CBTN010000004">
    <property type="protein sequence ID" value="CDH49715.1"/>
    <property type="molecule type" value="Genomic_DNA"/>
</dbReference>
<evidence type="ECO:0000313" key="2">
    <source>
        <dbReference type="Proteomes" id="UP000027586"/>
    </source>
</evidence>
<gene>
    <name evidence="1" type="ORF">LCOR_01450.1</name>
</gene>
<accession>A0A068RJ16</accession>